<organism evidence="2">
    <name type="scientific">Diabrotica virgifera virgifera</name>
    <name type="common">western corn rootworm</name>
    <dbReference type="NCBI Taxonomy" id="50390"/>
    <lineage>
        <taxon>Eukaryota</taxon>
        <taxon>Metazoa</taxon>
        <taxon>Ecdysozoa</taxon>
        <taxon>Arthropoda</taxon>
        <taxon>Hexapoda</taxon>
        <taxon>Insecta</taxon>
        <taxon>Pterygota</taxon>
        <taxon>Neoptera</taxon>
        <taxon>Endopterygota</taxon>
        <taxon>Coleoptera</taxon>
        <taxon>Polyphaga</taxon>
        <taxon>Cucujiformia</taxon>
        <taxon>Chrysomeloidea</taxon>
        <taxon>Chrysomelidae</taxon>
        <taxon>Galerucinae</taxon>
        <taxon>Diabroticina</taxon>
        <taxon>Diabroticites</taxon>
        <taxon>Diabrotica</taxon>
    </lineage>
</organism>
<gene>
    <name evidence="2" type="primary">LOC114329982</name>
</gene>
<sequence length="633" mass="72580">MAGMTNVLETVREDDFVEYFIFPQIETHDEQEQENILTALLNKANKIIHKYTKNFLWHKDDFKLVIRTSTSNFLNEIEGQKEALPPHLYGVSHYGDNIEDEWFMVFLLRQLTKELTGSIARVHDIDGEFLLIEAAEYLPNWARPETCENRVYMYNGNIHLIPHDDSTSTTITINEAVSSIRENPTSTVASTEIQQAIKTKLDGYPDKLKDNIHNAVVYIPIGVAKALKAKPNLISAAVQVFCNRDSVDLKACRAMKYFPPENRVKQRVTFTKCLYAMLTHSKYLPDRRTGWNLPPTNSKEYQSNILGVKLACGFEILASQAKPSTDVESDRGWQNYLKSLKEKGYFKDYLEHSLGYNNLLNKAKEYYVDHRDSMHQNSSIGQEILDLSRNIDIEVEEETNLVDDDDSWLNISPDDLDKMLQEKYGQKKIFNVNNNTDASSFTEKLNSFLNHVSDVDGAEFPNENESPVRPPRRKNKSKVSFSSEAKTEETTSNNKINFDPNSFTCALQNILNFSIPEDDSWDLDSDSEMSEYEEDNYVKDQSYETAKDKNKLQKYMEEMDRELEGTTIGQSFEKKNGDNFEDIENFKPVDINVNALKYILESYKSQLGDAGPSSNMLGPMGLHLDPKDNIDMD</sequence>
<feature type="compositionally biased region" description="Basic and acidic residues" evidence="1">
    <location>
        <begin position="624"/>
        <end position="633"/>
    </location>
</feature>
<dbReference type="KEGG" id="dvv:114329982"/>
<dbReference type="PANTHER" id="PTHR13060">
    <property type="entry name" value="SGT1 PROTEIN HSGT1 SUPPRESSOR OF GCR2"/>
    <property type="match status" value="1"/>
</dbReference>
<evidence type="ECO:0000313" key="2">
    <source>
        <dbReference type="RefSeq" id="XP_028135079.1"/>
    </source>
</evidence>
<evidence type="ECO:0000256" key="1">
    <source>
        <dbReference type="SAM" id="MobiDB-lite"/>
    </source>
</evidence>
<protein>
    <submittedName>
        <fullName evidence="2">Protein ecdysoneless</fullName>
    </submittedName>
</protein>
<dbReference type="FunCoup" id="A0A6P7FGA4">
    <property type="interactions" value="2495"/>
</dbReference>
<feature type="region of interest" description="Disordered" evidence="1">
    <location>
        <begin position="610"/>
        <end position="633"/>
    </location>
</feature>
<feature type="region of interest" description="Disordered" evidence="1">
    <location>
        <begin position="456"/>
        <end position="498"/>
    </location>
</feature>
<dbReference type="RefSeq" id="XP_028135079.1">
    <property type="nucleotide sequence ID" value="XM_028279278.1"/>
</dbReference>
<feature type="compositionally biased region" description="Polar residues" evidence="1">
    <location>
        <begin position="478"/>
        <end position="498"/>
    </location>
</feature>
<dbReference type="InParanoid" id="A0A6P7FGA4"/>
<dbReference type="PANTHER" id="PTHR13060:SF0">
    <property type="entry name" value="PROTEIN ECDYSONELESS HOMOLOG"/>
    <property type="match status" value="1"/>
</dbReference>
<dbReference type="AlphaFoldDB" id="A0A6P7FGA4"/>
<reference evidence="2" key="1">
    <citation type="submission" date="2025-08" db="UniProtKB">
        <authorList>
            <consortium name="RefSeq"/>
        </authorList>
    </citation>
    <scope>IDENTIFICATION</scope>
    <source>
        <tissue evidence="2">Whole insect</tissue>
    </source>
</reference>
<dbReference type="GO" id="GO:0005634">
    <property type="term" value="C:nucleus"/>
    <property type="evidence" value="ECO:0007669"/>
    <property type="project" value="TreeGrafter"/>
</dbReference>
<dbReference type="Pfam" id="PF07093">
    <property type="entry name" value="SGT1"/>
    <property type="match status" value="1"/>
</dbReference>
<accession>A0A6P7FGA4</accession>
<name>A0A6P7FGA4_DIAVI</name>
<dbReference type="OrthoDB" id="27237at2759"/>
<proteinExistence type="predicted"/>
<dbReference type="InterPro" id="IPR010770">
    <property type="entry name" value="Ecd"/>
</dbReference>